<evidence type="ECO:0000256" key="2">
    <source>
        <dbReference type="ARBA" id="ARBA00022448"/>
    </source>
</evidence>
<dbReference type="InterPro" id="IPR050794">
    <property type="entry name" value="CPA2_transporter"/>
</dbReference>
<keyword evidence="5" id="KW-0630">Potassium</keyword>
<evidence type="ECO:0000256" key="6">
    <source>
        <dbReference type="ARBA" id="ARBA00022989"/>
    </source>
</evidence>
<dbReference type="GeneID" id="113851292"/>
<organism evidence="14 15">
    <name type="scientific">Abrus precatorius</name>
    <name type="common">Indian licorice</name>
    <name type="synonym">Glycine abrus</name>
    <dbReference type="NCBI Taxonomy" id="3816"/>
    <lineage>
        <taxon>Eukaryota</taxon>
        <taxon>Viridiplantae</taxon>
        <taxon>Streptophyta</taxon>
        <taxon>Embryophyta</taxon>
        <taxon>Tracheophyta</taxon>
        <taxon>Spermatophyta</taxon>
        <taxon>Magnoliopsida</taxon>
        <taxon>eudicotyledons</taxon>
        <taxon>Gunneridae</taxon>
        <taxon>Pentapetalae</taxon>
        <taxon>rosids</taxon>
        <taxon>fabids</taxon>
        <taxon>Fabales</taxon>
        <taxon>Fabaceae</taxon>
        <taxon>Papilionoideae</taxon>
        <taxon>50 kb inversion clade</taxon>
        <taxon>NPAAA clade</taxon>
        <taxon>indigoferoid/millettioid clade</taxon>
        <taxon>Abreae</taxon>
        <taxon>Abrus</taxon>
    </lineage>
</organism>
<evidence type="ECO:0000313" key="15">
    <source>
        <dbReference type="RefSeq" id="XP_027337558.1"/>
    </source>
</evidence>
<dbReference type="Pfam" id="PF23259">
    <property type="entry name" value="CHX17_C"/>
    <property type="match status" value="1"/>
</dbReference>
<feature type="transmembrane region" description="Helical" evidence="10">
    <location>
        <begin position="240"/>
        <end position="257"/>
    </location>
</feature>
<dbReference type="PANTHER" id="PTHR32468">
    <property type="entry name" value="CATION/H + ANTIPORTER"/>
    <property type="match status" value="1"/>
</dbReference>
<accession>A0A8B8K3E1</accession>
<gene>
    <name evidence="15" type="primary">LOC113851292</name>
</gene>
<keyword evidence="14" id="KW-1185">Reference proteome</keyword>
<feature type="domain" description="Cation/H(+) antiporter C-terminal" evidence="13">
    <location>
        <begin position="643"/>
        <end position="798"/>
    </location>
</feature>
<comment type="similarity">
    <text evidence="9">Belongs to the monovalent cation:proton antiporter 2 (CPA2) transporter (TC 2.A.37) family. CHX (TC 2.A.37.4) subfamily.</text>
</comment>
<dbReference type="OrthoDB" id="1612738at2759"/>
<feature type="transmembrane region" description="Helical" evidence="10">
    <location>
        <begin position="79"/>
        <end position="96"/>
    </location>
</feature>
<dbReference type="GO" id="GO:0012505">
    <property type="term" value="C:endomembrane system"/>
    <property type="evidence" value="ECO:0007669"/>
    <property type="project" value="TreeGrafter"/>
</dbReference>
<dbReference type="GO" id="GO:0006813">
    <property type="term" value="P:potassium ion transport"/>
    <property type="evidence" value="ECO:0007669"/>
    <property type="project" value="UniProtKB-KW"/>
</dbReference>
<feature type="domain" description="Cation/H+ exchanger transmembrane" evidence="11">
    <location>
        <begin position="62"/>
        <end position="436"/>
    </location>
</feature>
<evidence type="ECO:0000256" key="5">
    <source>
        <dbReference type="ARBA" id="ARBA00022958"/>
    </source>
</evidence>
<protein>
    <submittedName>
        <fullName evidence="15">Cation/H(+) antiporter 15-like</fullName>
    </submittedName>
</protein>
<dbReference type="Gene3D" id="1.20.1530.20">
    <property type="match status" value="1"/>
</dbReference>
<feature type="transmembrane region" description="Helical" evidence="10">
    <location>
        <begin position="44"/>
        <end position="67"/>
    </location>
</feature>
<dbReference type="AlphaFoldDB" id="A0A8B8K3E1"/>
<dbReference type="GO" id="GO:1902600">
    <property type="term" value="P:proton transmembrane transport"/>
    <property type="evidence" value="ECO:0007669"/>
    <property type="project" value="InterPro"/>
</dbReference>
<dbReference type="InterPro" id="IPR057290">
    <property type="entry name" value="CHX17_C"/>
</dbReference>
<keyword evidence="2" id="KW-0813">Transport</keyword>
<evidence type="ECO:0000259" key="12">
    <source>
        <dbReference type="Pfam" id="PF23256"/>
    </source>
</evidence>
<dbReference type="Pfam" id="PF23256">
    <property type="entry name" value="CHX17_2nd"/>
    <property type="match status" value="1"/>
</dbReference>
<evidence type="ECO:0000256" key="8">
    <source>
        <dbReference type="ARBA" id="ARBA00023136"/>
    </source>
</evidence>
<dbReference type="GO" id="GO:0016020">
    <property type="term" value="C:membrane"/>
    <property type="evidence" value="ECO:0007669"/>
    <property type="project" value="UniProtKB-SubCell"/>
</dbReference>
<keyword evidence="7" id="KW-0406">Ion transport</keyword>
<dbReference type="InterPro" id="IPR006153">
    <property type="entry name" value="Cation/H_exchanger_TM"/>
</dbReference>
<evidence type="ECO:0000256" key="9">
    <source>
        <dbReference type="ARBA" id="ARBA00038341"/>
    </source>
</evidence>
<keyword evidence="4 10" id="KW-0812">Transmembrane</keyword>
<dbReference type="RefSeq" id="XP_027337558.1">
    <property type="nucleotide sequence ID" value="XM_027481757.1"/>
</dbReference>
<dbReference type="KEGG" id="aprc:113851292"/>
<dbReference type="Pfam" id="PF00999">
    <property type="entry name" value="Na_H_Exchanger"/>
    <property type="match status" value="1"/>
</dbReference>
<comment type="subcellular location">
    <subcellularLocation>
        <location evidence="1">Membrane</location>
        <topology evidence="1">Multi-pass membrane protein</topology>
    </subcellularLocation>
</comment>
<reference evidence="15" key="2">
    <citation type="submission" date="2025-08" db="UniProtKB">
        <authorList>
            <consortium name="RefSeq"/>
        </authorList>
    </citation>
    <scope>IDENTIFICATION</scope>
    <source>
        <tissue evidence="15">Young leaves</tissue>
    </source>
</reference>
<feature type="transmembrane region" description="Helical" evidence="10">
    <location>
        <begin position="140"/>
        <end position="163"/>
    </location>
</feature>
<feature type="transmembrane region" description="Helical" evidence="10">
    <location>
        <begin position="327"/>
        <end position="351"/>
    </location>
</feature>
<evidence type="ECO:0000259" key="11">
    <source>
        <dbReference type="Pfam" id="PF00999"/>
    </source>
</evidence>
<keyword evidence="6 10" id="KW-1133">Transmembrane helix</keyword>
<keyword evidence="8 10" id="KW-0472">Membrane</keyword>
<reference evidence="14" key="1">
    <citation type="journal article" date="2019" name="Toxins">
        <title>Detection of Abrin-Like and Prepropulchellin-Like Toxin Genes and Transcripts Using Whole Genome Sequencing and Full-Length Transcript Sequencing of Abrus precatorius.</title>
        <authorList>
            <person name="Hovde B.T."/>
            <person name="Daligault H.E."/>
            <person name="Hanschen E.R."/>
            <person name="Kunde Y.A."/>
            <person name="Johnson M.B."/>
            <person name="Starkenburg S.R."/>
            <person name="Johnson S.L."/>
        </authorList>
    </citation>
    <scope>NUCLEOTIDE SEQUENCE [LARGE SCALE GENOMIC DNA]</scope>
</reference>
<evidence type="ECO:0000256" key="7">
    <source>
        <dbReference type="ARBA" id="ARBA00023065"/>
    </source>
</evidence>
<dbReference type="PANTHER" id="PTHR32468:SF105">
    <property type="entry name" value="CATION_H+ EXCHANGER 3"/>
    <property type="match status" value="1"/>
</dbReference>
<dbReference type="InterPro" id="IPR038770">
    <property type="entry name" value="Na+/solute_symporter_sf"/>
</dbReference>
<dbReference type="GO" id="GO:0006885">
    <property type="term" value="P:regulation of pH"/>
    <property type="evidence" value="ECO:0007669"/>
    <property type="project" value="TreeGrafter"/>
</dbReference>
<evidence type="ECO:0000256" key="3">
    <source>
        <dbReference type="ARBA" id="ARBA00022538"/>
    </source>
</evidence>
<evidence type="ECO:0000256" key="10">
    <source>
        <dbReference type="SAM" id="Phobius"/>
    </source>
</evidence>
<evidence type="ECO:0000256" key="1">
    <source>
        <dbReference type="ARBA" id="ARBA00004141"/>
    </source>
</evidence>
<feature type="transmembrane region" description="Helical" evidence="10">
    <location>
        <begin position="108"/>
        <end position="128"/>
    </location>
</feature>
<evidence type="ECO:0000259" key="13">
    <source>
        <dbReference type="Pfam" id="PF23259"/>
    </source>
</evidence>
<dbReference type="InterPro" id="IPR057291">
    <property type="entry name" value="CHX17_2nd"/>
</dbReference>
<sequence length="826" mass="92146">MESIRGNGTVSISYNSLGQVNVCVQEERRVGSFGVFYGERPFNFVLPVTLCQLFIFIVVSRAFYYLLRPLRTPKFISNVLSGIVLGPSFLGHNKTYWETLFPAKQGQFLILGALVGCVYFLFFIALKMDVMLTMKAARRTWRLGVFPLLISVAVISTLVNHYYNPANFSPYKVKVARSSLSLTMSLSNYPVVSDALIELNLIATDLGQIALSSSMINDSILWCLVVVNGALVEKNLDGSILYFCFLGLFILFSFFILRPTMTFIAKKTPVGQPVKEVYLVFILLGVLFMAGLGDVIGITFLLGPLIFGLVIPSGPPLGTTIMEKSEIIVNEFLLPFFFIYVGMNTNLAIVIRDWRVFLTLQGIFLAGNIVKMIACALVCLTYNIRPKKGMVLGVIMNAKGITELICFCRLRKLQLLDDEMFSHLVFCVVVTAAIVSPSAKLLYKNCPRLLHSEILYGGQLTIQSTSRIREFRIVCCVHNEGNVRGITSLLEVCNPVPESPVCAYVVHLIELFGKSSSILLPINYKENKRFLSVNYPNTNHIMRAFENYSSNSTGPVTVLPYINVAPYKSMHDAVCSLAQDKMVPFIVIPFHENDNVDLDGHVSSSVHKMNARFQAHAPCTLGILVDRYSRFGASNEPSMFFHVGIFFIGGADDREALALGIRMSERHNTRVTLFRFIVMNKRQLGSTELVTREEQEAEETDIMLDEGLVDEFKSMNYRHCNLTWYEITVEDGVEVLDAIHRLEGNYDLVTVGRRHSIESLKDEEMANFIENAESLGIVGDMLSSTEFCIGVIPVLVIQCGGERVSSSKLDSLGSINASQKSSLVDK</sequence>
<feature type="transmembrane region" description="Helical" evidence="10">
    <location>
        <begin position="278"/>
        <end position="307"/>
    </location>
</feature>
<feature type="domain" description="Cation/H(+) antiporter central" evidence="12">
    <location>
        <begin position="503"/>
        <end position="627"/>
    </location>
</feature>
<keyword evidence="3" id="KW-0633">Potassium transport</keyword>
<name>A0A8B8K3E1_ABRPR</name>
<dbReference type="GO" id="GO:0015297">
    <property type="term" value="F:antiporter activity"/>
    <property type="evidence" value="ECO:0007669"/>
    <property type="project" value="InterPro"/>
</dbReference>
<proteinExistence type="inferred from homology"/>
<feature type="transmembrane region" description="Helical" evidence="10">
    <location>
        <begin position="363"/>
        <end position="384"/>
    </location>
</feature>
<dbReference type="Proteomes" id="UP000694853">
    <property type="component" value="Unplaced"/>
</dbReference>
<evidence type="ECO:0000256" key="4">
    <source>
        <dbReference type="ARBA" id="ARBA00022692"/>
    </source>
</evidence>
<evidence type="ECO:0000313" key="14">
    <source>
        <dbReference type="Proteomes" id="UP000694853"/>
    </source>
</evidence>